<dbReference type="OrthoDB" id="9760250at2"/>
<dbReference type="Pfam" id="PF20441">
    <property type="entry name" value="TerL_nuclease"/>
    <property type="match status" value="1"/>
</dbReference>
<dbReference type="Gene3D" id="3.40.50.300">
    <property type="entry name" value="P-loop containing nucleotide triphosphate hydrolases"/>
    <property type="match status" value="1"/>
</dbReference>
<keyword evidence="4" id="KW-1185">Reference proteome</keyword>
<dbReference type="PANTHER" id="PTHR41287">
    <property type="match status" value="1"/>
</dbReference>
<feature type="domain" description="Terminase large subunit-like endonuclease" evidence="2">
    <location>
        <begin position="253"/>
        <end position="385"/>
    </location>
</feature>
<dbReference type="STRING" id="1552.A7L45_16340"/>
<dbReference type="PANTHER" id="PTHR41287:SF1">
    <property type="entry name" value="PROTEIN YMFN"/>
    <property type="match status" value="1"/>
</dbReference>
<dbReference type="EMBL" id="CP015756">
    <property type="protein sequence ID" value="APC41533.1"/>
    <property type="molecule type" value="Genomic_DNA"/>
</dbReference>
<evidence type="ECO:0000259" key="2">
    <source>
        <dbReference type="Pfam" id="PF20441"/>
    </source>
</evidence>
<proteinExistence type="predicted"/>
<dbReference type="InterPro" id="IPR027417">
    <property type="entry name" value="P-loop_NTPase"/>
</dbReference>
<dbReference type="InterPro" id="IPR005021">
    <property type="entry name" value="Terminase_largesu-like"/>
</dbReference>
<evidence type="ECO:0000313" key="3">
    <source>
        <dbReference type="EMBL" id="APC41533.1"/>
    </source>
</evidence>
<dbReference type="RefSeq" id="WP_071613825.1">
    <property type="nucleotide sequence ID" value="NZ_CP015756.1"/>
</dbReference>
<dbReference type="InterPro" id="IPR046461">
    <property type="entry name" value="TerL_ATPase"/>
</dbReference>
<organism evidence="3 4">
    <name type="scientific">Clostridium estertheticum subsp. estertheticum</name>
    <dbReference type="NCBI Taxonomy" id="1552"/>
    <lineage>
        <taxon>Bacteria</taxon>
        <taxon>Bacillati</taxon>
        <taxon>Bacillota</taxon>
        <taxon>Clostridia</taxon>
        <taxon>Eubacteriales</taxon>
        <taxon>Clostridiaceae</taxon>
        <taxon>Clostridium</taxon>
    </lineage>
</organism>
<dbReference type="AlphaFoldDB" id="A0A1J0GJK4"/>
<dbReference type="Pfam" id="PF03354">
    <property type="entry name" value="TerL_ATPase"/>
    <property type="match status" value="1"/>
</dbReference>
<sequence>MLLSYKVLIPELQNYIDLVRSKKIEVCKEQFQLIDYIEKCFENENLFIDEVQLHKYLSQQKYFPFDLIEWEVFCFTLHNCTYSSPGILRWPDLLIFVGRGAGKNGYLSFEDFCLIGDYNPVKNYDIDICANAEEQAKTSFDDVWNVLEANKKVLKNFFTWTKELITCIKTGSKLRFRTSNAKTKDGGRPGKVDFDEYHQYENYSSIQVFKTGLGKKKNPRTTITTTNGDVRDGPLDKLIIRALDILKGAREDNGLICFISKLDDEEEVNNPKMWDKANPSLHHFPELFATMKREYVDYKDDPISNSSFMIKRMNIAVGNIDVEVTSWENILATDKEIPNLEGLTCTAGIDFAMTTDFVCAGLLFLFKGKYYWLSHTWVCKRCKDLKRIKAPLDEWASEKGGKLLTFVDDVEVTPNLPAEWLAEQALKYNITTLGMDKFRFATLKRALKEVGFDIEKDGANNIKIARPSDEMFVAPTINSLFVKHDIVYGDSPLMRWYTNNTSKKSEPHDNISYGKIEPKSRKTDGFKAFIAAMIAGGLDLEDSEGAVELDLDCYTY</sequence>
<accession>A0A1J0GJK4</accession>
<reference evidence="4" key="1">
    <citation type="journal article" date="2016" name="Front. Microbiol.">
        <title>Complete Genome Sequence of Clostridium estertheticum DSM 8809, a Microbe Identified in Spoiled Vacuum Packed Beef.</title>
        <authorList>
            <person name="Yu Z."/>
            <person name="Gunn L."/>
            <person name="Brennan E."/>
            <person name="Reid R."/>
            <person name="Wall P.G."/>
            <person name="Gaora O.P."/>
            <person name="Hurley D."/>
            <person name="Bolton D."/>
            <person name="Fanning S."/>
        </authorList>
    </citation>
    <scope>NUCLEOTIDE SEQUENCE [LARGE SCALE GENOMIC DNA]</scope>
    <source>
        <strain evidence="4">DSM 8809</strain>
    </source>
</reference>
<feature type="domain" description="Terminase large subunit-like ATPase" evidence="1">
    <location>
        <begin position="119"/>
        <end position="237"/>
    </location>
</feature>
<dbReference type="Proteomes" id="UP000182569">
    <property type="component" value="Chromosome"/>
</dbReference>
<dbReference type="KEGG" id="ceu:A7L45_16340"/>
<protein>
    <submittedName>
        <fullName evidence="3">Terminase</fullName>
    </submittedName>
</protein>
<name>A0A1J0GJK4_9CLOT</name>
<dbReference type="GO" id="GO:0004519">
    <property type="term" value="F:endonuclease activity"/>
    <property type="evidence" value="ECO:0007669"/>
    <property type="project" value="InterPro"/>
</dbReference>
<evidence type="ECO:0000259" key="1">
    <source>
        <dbReference type="Pfam" id="PF03354"/>
    </source>
</evidence>
<evidence type="ECO:0000313" key="4">
    <source>
        <dbReference type="Proteomes" id="UP000182569"/>
    </source>
</evidence>
<gene>
    <name evidence="3" type="ORF">A7L45_16340</name>
</gene>
<dbReference type="InterPro" id="IPR046462">
    <property type="entry name" value="TerL_nuclease"/>
</dbReference>